<evidence type="ECO:0000313" key="2">
    <source>
        <dbReference type="EMBL" id="AOE43768.1"/>
    </source>
</evidence>
<evidence type="ECO:0000313" key="3">
    <source>
        <dbReference type="Proteomes" id="UP000202170"/>
    </source>
</evidence>
<accession>A0A1B3AYD8</accession>
<dbReference type="Proteomes" id="UP000202170">
    <property type="component" value="Segment"/>
</dbReference>
<evidence type="ECO:0000256" key="1">
    <source>
        <dbReference type="SAM" id="MobiDB-lite"/>
    </source>
</evidence>
<dbReference type="RefSeq" id="YP_009287547.1">
    <property type="nucleotide sequence ID" value="NC_031074.1"/>
</dbReference>
<keyword evidence="3" id="KW-1185">Reference proteome</keyword>
<dbReference type="GeneID" id="29080343"/>
<reference evidence="3" key="1">
    <citation type="submission" date="2016-07" db="EMBL/GenBank/DDBJ databases">
        <authorList>
            <person name="Florea S."/>
            <person name="Webb J.S."/>
            <person name="Jaromczyk J."/>
            <person name="Schardl C.L."/>
        </authorList>
    </citation>
    <scope>NUCLEOTIDE SEQUENCE [LARGE SCALE GENOMIC DNA]</scope>
</reference>
<feature type="compositionally biased region" description="Basic and acidic residues" evidence="1">
    <location>
        <begin position="14"/>
        <end position="26"/>
    </location>
</feature>
<gene>
    <name evidence="2" type="primary">79</name>
    <name evidence="2" type="ORF">SEA_BANTAM_79</name>
</gene>
<name>A0A1B3AYD8_9CAUD</name>
<proteinExistence type="predicted"/>
<protein>
    <submittedName>
        <fullName evidence="2">Uncharacterized protein</fullName>
    </submittedName>
</protein>
<organism evidence="2 3">
    <name type="scientific">Gordonia phage Bantam</name>
    <dbReference type="NCBI Taxonomy" id="1887641"/>
    <lineage>
        <taxon>Viruses</taxon>
        <taxon>Duplodnaviria</taxon>
        <taxon>Heunggongvirae</taxon>
        <taxon>Uroviricota</taxon>
        <taxon>Caudoviricetes</taxon>
        <taxon>Bantamvirus</taxon>
        <taxon>Bantamvirus bantam</taxon>
    </lineage>
</organism>
<dbReference type="KEGG" id="vg:29080343"/>
<dbReference type="EMBL" id="KX557272">
    <property type="protein sequence ID" value="AOE43768.1"/>
    <property type="molecule type" value="Genomic_DNA"/>
</dbReference>
<feature type="region of interest" description="Disordered" evidence="1">
    <location>
        <begin position="1"/>
        <end position="26"/>
    </location>
</feature>
<sequence>MSDKPLARKQPNLDPDHLERVKSQQAHAKIDIDEAAAELGEAGADLTQAHARVRIEQVRVERARQRLVDAHAHARKLLKDFATELTEIEAQDRKAEQ</sequence>